<dbReference type="EMBL" id="MLJW01000688">
    <property type="protein sequence ID" value="OIQ83601.1"/>
    <property type="molecule type" value="Genomic_DNA"/>
</dbReference>
<dbReference type="InterPro" id="IPR023346">
    <property type="entry name" value="Lysozyme-like_dom_sf"/>
</dbReference>
<gene>
    <name evidence="3" type="ORF">GALL_345890</name>
</gene>
<organism evidence="3">
    <name type="scientific">mine drainage metagenome</name>
    <dbReference type="NCBI Taxonomy" id="410659"/>
    <lineage>
        <taxon>unclassified sequences</taxon>
        <taxon>metagenomes</taxon>
        <taxon>ecological metagenomes</taxon>
    </lineage>
</organism>
<feature type="domain" description="Transglycosylase SLT" evidence="2">
    <location>
        <begin position="66"/>
        <end position="181"/>
    </location>
</feature>
<evidence type="ECO:0000256" key="1">
    <source>
        <dbReference type="SAM" id="MobiDB-lite"/>
    </source>
</evidence>
<dbReference type="SUPFAM" id="SSF53955">
    <property type="entry name" value="Lysozyme-like"/>
    <property type="match status" value="1"/>
</dbReference>
<sequence>MMKALLAVSGLGLLAVPVIAVLAALNVGGRAVACIESSAGGALSAAAPVPAAARVWVGETRAACPDLPETWIAAVMAQESGFRPDAYAEDANGGTWGLFQLNASIWAATYGHPWSADLNNNGIWDVKDPDIHARVAGQYLCNRLNTVRAIRATHPDWASSRLPVLDALIIAHNAGESRLATYPAIPDVTARFITAVDQRVAAWSAPDQAGAQSEPPGPVATTAPTASPATDPGPLPSAAGPGCLPGLGTSGDVVLPTGTPADTAAAVQTAMSYVGVTSGWAGLCDKLACRAYGYTNSGYTSAVAHWDAMLLTGHAHPGDTCPPLGSFVFWATGHPFGHTSVVVQADPGCDPAKTLVTSNEVFDSATGNHGGVYLISLAQINAGFVHGNGYLGWSDPICRGTLQTPGATPPTPRRR</sequence>
<evidence type="ECO:0000259" key="2">
    <source>
        <dbReference type="Pfam" id="PF01464"/>
    </source>
</evidence>
<dbReference type="Gene3D" id="1.10.530.10">
    <property type="match status" value="1"/>
</dbReference>
<accession>A0A1J5QJ90</accession>
<protein>
    <submittedName>
        <fullName evidence="3">Transglycosylase SLT domain protein</fullName>
    </submittedName>
</protein>
<dbReference type="InterPro" id="IPR008258">
    <property type="entry name" value="Transglycosylase_SLT_dom_1"/>
</dbReference>
<comment type="caution">
    <text evidence="3">The sequence shown here is derived from an EMBL/GenBank/DDBJ whole genome shotgun (WGS) entry which is preliminary data.</text>
</comment>
<name>A0A1J5QJ90_9ZZZZ</name>
<proteinExistence type="predicted"/>
<feature type="region of interest" description="Disordered" evidence="1">
    <location>
        <begin position="204"/>
        <end position="242"/>
    </location>
</feature>
<dbReference type="CDD" id="cd00442">
    <property type="entry name" value="Lyz-like"/>
    <property type="match status" value="1"/>
</dbReference>
<reference evidence="3" key="1">
    <citation type="submission" date="2016-10" db="EMBL/GenBank/DDBJ databases">
        <title>Sequence of Gallionella enrichment culture.</title>
        <authorList>
            <person name="Poehlein A."/>
            <person name="Muehling M."/>
            <person name="Daniel R."/>
        </authorList>
    </citation>
    <scope>NUCLEOTIDE SEQUENCE</scope>
</reference>
<dbReference type="Pfam" id="PF01464">
    <property type="entry name" value="SLT"/>
    <property type="match status" value="1"/>
</dbReference>
<feature type="compositionally biased region" description="Low complexity" evidence="1">
    <location>
        <begin position="219"/>
        <end position="232"/>
    </location>
</feature>
<evidence type="ECO:0000313" key="3">
    <source>
        <dbReference type="EMBL" id="OIQ83601.1"/>
    </source>
</evidence>
<dbReference type="AlphaFoldDB" id="A0A1J5QJ90"/>